<dbReference type="SMART" id="SM00091">
    <property type="entry name" value="PAS"/>
    <property type="match status" value="1"/>
</dbReference>
<dbReference type="Pfam" id="PF02518">
    <property type="entry name" value="HATPase_c"/>
    <property type="match status" value="1"/>
</dbReference>
<dbReference type="PROSITE" id="PS50110">
    <property type="entry name" value="RESPONSE_REGULATORY"/>
    <property type="match status" value="1"/>
</dbReference>
<dbReference type="SMART" id="SM00448">
    <property type="entry name" value="REC"/>
    <property type="match status" value="1"/>
</dbReference>
<dbReference type="InterPro" id="IPR003018">
    <property type="entry name" value="GAF"/>
</dbReference>
<dbReference type="Proteomes" id="UP001217485">
    <property type="component" value="Unassembled WGS sequence"/>
</dbReference>
<dbReference type="InterPro" id="IPR005467">
    <property type="entry name" value="His_kinase_dom"/>
</dbReference>
<dbReference type="EC" id="2.7.13.3" evidence="2"/>
<feature type="domain" description="PAS" evidence="9">
    <location>
        <begin position="144"/>
        <end position="214"/>
    </location>
</feature>
<dbReference type="PROSITE" id="PS50112">
    <property type="entry name" value="PAS"/>
    <property type="match status" value="1"/>
</dbReference>
<dbReference type="Gene3D" id="1.10.287.130">
    <property type="match status" value="1"/>
</dbReference>
<comment type="catalytic activity">
    <reaction evidence="1">
        <text>ATP + protein L-histidine = ADP + protein N-phospho-L-histidine.</text>
        <dbReference type="EC" id="2.7.13.3"/>
    </reaction>
</comment>
<dbReference type="SUPFAM" id="SSF47384">
    <property type="entry name" value="Homodimeric domain of signal transducing histidine kinase"/>
    <property type="match status" value="1"/>
</dbReference>
<dbReference type="PROSITE" id="PS50113">
    <property type="entry name" value="PAC"/>
    <property type="match status" value="1"/>
</dbReference>
<organism evidence="11 12">
    <name type="scientific">Sorangium atrum</name>
    <dbReference type="NCBI Taxonomy" id="2995308"/>
    <lineage>
        <taxon>Bacteria</taxon>
        <taxon>Pseudomonadati</taxon>
        <taxon>Myxococcota</taxon>
        <taxon>Polyangia</taxon>
        <taxon>Polyangiales</taxon>
        <taxon>Polyangiaceae</taxon>
        <taxon>Sorangium</taxon>
    </lineage>
</organism>
<dbReference type="Pfam" id="PF13185">
    <property type="entry name" value="GAF_2"/>
    <property type="match status" value="1"/>
</dbReference>
<keyword evidence="11" id="KW-0547">Nucleotide-binding</keyword>
<dbReference type="InterPro" id="IPR003661">
    <property type="entry name" value="HisK_dim/P_dom"/>
</dbReference>
<dbReference type="InterPro" id="IPR011006">
    <property type="entry name" value="CheY-like_superfamily"/>
</dbReference>
<comment type="caution">
    <text evidence="6">Lacks conserved residue(s) required for the propagation of feature annotation.</text>
</comment>
<dbReference type="InterPro" id="IPR029016">
    <property type="entry name" value="GAF-like_dom_sf"/>
</dbReference>
<dbReference type="InterPro" id="IPR000700">
    <property type="entry name" value="PAS-assoc_C"/>
</dbReference>
<dbReference type="InterPro" id="IPR036890">
    <property type="entry name" value="HATPase_C_sf"/>
</dbReference>
<dbReference type="SUPFAM" id="SSF55781">
    <property type="entry name" value="GAF domain-like"/>
    <property type="match status" value="1"/>
</dbReference>
<dbReference type="SUPFAM" id="SSF52172">
    <property type="entry name" value="CheY-like"/>
    <property type="match status" value="1"/>
</dbReference>
<dbReference type="InterPro" id="IPR036097">
    <property type="entry name" value="HisK_dim/P_sf"/>
</dbReference>
<dbReference type="NCBIfam" id="TIGR00229">
    <property type="entry name" value="sensory_box"/>
    <property type="match status" value="1"/>
</dbReference>
<dbReference type="SUPFAM" id="SSF55785">
    <property type="entry name" value="PYP-like sensor domain (PAS domain)"/>
    <property type="match status" value="1"/>
</dbReference>
<accession>A0ABT5BTX2</accession>
<dbReference type="CDD" id="cd00082">
    <property type="entry name" value="HisKA"/>
    <property type="match status" value="1"/>
</dbReference>
<evidence type="ECO:0000313" key="12">
    <source>
        <dbReference type="Proteomes" id="UP001217485"/>
    </source>
</evidence>
<keyword evidence="3" id="KW-0597">Phosphoprotein</keyword>
<dbReference type="EMBL" id="JAQNDK010000001">
    <property type="protein sequence ID" value="MDC0677532.1"/>
    <property type="molecule type" value="Genomic_DNA"/>
</dbReference>
<dbReference type="GO" id="GO:0005524">
    <property type="term" value="F:ATP binding"/>
    <property type="evidence" value="ECO:0007669"/>
    <property type="project" value="UniProtKB-KW"/>
</dbReference>
<evidence type="ECO:0000256" key="5">
    <source>
        <dbReference type="ARBA" id="ARBA00022777"/>
    </source>
</evidence>
<dbReference type="InterPro" id="IPR013655">
    <property type="entry name" value="PAS_fold_3"/>
</dbReference>
<dbReference type="InterPro" id="IPR004358">
    <property type="entry name" value="Sig_transdc_His_kin-like_C"/>
</dbReference>
<dbReference type="InterPro" id="IPR000014">
    <property type="entry name" value="PAS"/>
</dbReference>
<dbReference type="PANTHER" id="PTHR43047:SF72">
    <property type="entry name" value="OSMOSENSING HISTIDINE PROTEIN KINASE SLN1"/>
    <property type="match status" value="1"/>
</dbReference>
<evidence type="ECO:0000259" key="10">
    <source>
        <dbReference type="PROSITE" id="PS50113"/>
    </source>
</evidence>
<evidence type="ECO:0000256" key="6">
    <source>
        <dbReference type="PROSITE-ProRule" id="PRU00169"/>
    </source>
</evidence>
<feature type="domain" description="Histidine kinase" evidence="7">
    <location>
        <begin position="463"/>
        <end position="680"/>
    </location>
</feature>
<feature type="domain" description="Response regulatory" evidence="8">
    <location>
        <begin position="5"/>
        <end position="172"/>
    </location>
</feature>
<dbReference type="CDD" id="cd00130">
    <property type="entry name" value="PAS"/>
    <property type="match status" value="1"/>
</dbReference>
<dbReference type="Pfam" id="PF08447">
    <property type="entry name" value="PAS_3"/>
    <property type="match status" value="1"/>
</dbReference>
<evidence type="ECO:0000256" key="2">
    <source>
        <dbReference type="ARBA" id="ARBA00012438"/>
    </source>
</evidence>
<dbReference type="PANTHER" id="PTHR43047">
    <property type="entry name" value="TWO-COMPONENT HISTIDINE PROTEIN KINASE"/>
    <property type="match status" value="1"/>
</dbReference>
<evidence type="ECO:0000313" key="11">
    <source>
        <dbReference type="EMBL" id="MDC0677532.1"/>
    </source>
</evidence>
<evidence type="ECO:0000256" key="1">
    <source>
        <dbReference type="ARBA" id="ARBA00000085"/>
    </source>
</evidence>
<dbReference type="Gene3D" id="3.30.450.20">
    <property type="entry name" value="PAS domain"/>
    <property type="match status" value="1"/>
</dbReference>
<evidence type="ECO:0000259" key="7">
    <source>
        <dbReference type="PROSITE" id="PS50109"/>
    </source>
</evidence>
<reference evidence="11 12" key="1">
    <citation type="submission" date="2023-01" db="EMBL/GenBank/DDBJ databases">
        <title>Minimal conservation of predation-associated metabolite biosynthetic gene clusters underscores biosynthetic potential of Myxococcota including descriptions for ten novel species: Archangium lansinium sp. nov., Myxococcus landrumus sp. nov., Nannocystis bai.</title>
        <authorList>
            <person name="Ahearne A."/>
            <person name="Stevens C."/>
            <person name="Dowd S."/>
        </authorList>
    </citation>
    <scope>NUCLEOTIDE SEQUENCE [LARGE SCALE GENOMIC DNA]</scope>
    <source>
        <strain evidence="11 12">WIWO2</strain>
    </source>
</reference>
<dbReference type="InterPro" id="IPR035965">
    <property type="entry name" value="PAS-like_dom_sf"/>
</dbReference>
<dbReference type="InterPro" id="IPR001789">
    <property type="entry name" value="Sig_transdc_resp-reg_receiver"/>
</dbReference>
<feature type="domain" description="PAC" evidence="10">
    <location>
        <begin position="218"/>
        <end position="270"/>
    </location>
</feature>
<dbReference type="InterPro" id="IPR003594">
    <property type="entry name" value="HATPase_dom"/>
</dbReference>
<dbReference type="Pfam" id="PF00512">
    <property type="entry name" value="HisKA"/>
    <property type="match status" value="1"/>
</dbReference>
<keyword evidence="4" id="KW-0808">Transferase</keyword>
<dbReference type="PRINTS" id="PR00344">
    <property type="entry name" value="BCTRLSENSOR"/>
</dbReference>
<keyword evidence="11" id="KW-0067">ATP-binding</keyword>
<keyword evidence="5" id="KW-0418">Kinase</keyword>
<dbReference type="SMART" id="SM00387">
    <property type="entry name" value="HATPase_c"/>
    <property type="match status" value="1"/>
</dbReference>
<dbReference type="RefSeq" id="WP_272094289.1">
    <property type="nucleotide sequence ID" value="NZ_JAQNDK010000001.1"/>
</dbReference>
<comment type="caution">
    <text evidence="11">The sequence shown here is derived from an EMBL/GenBank/DDBJ whole genome shotgun (WGS) entry which is preliminary data.</text>
</comment>
<dbReference type="CDD" id="cd00156">
    <property type="entry name" value="REC"/>
    <property type="match status" value="1"/>
</dbReference>
<protein>
    <recommendedName>
        <fullName evidence="2">histidine kinase</fullName>
        <ecNumber evidence="2">2.7.13.3</ecNumber>
    </recommendedName>
</protein>
<dbReference type="SMART" id="SM00388">
    <property type="entry name" value="HisKA"/>
    <property type="match status" value="1"/>
</dbReference>
<dbReference type="Gene3D" id="3.40.50.2300">
    <property type="match status" value="1"/>
</dbReference>
<proteinExistence type="predicted"/>
<dbReference type="Gene3D" id="3.30.450.40">
    <property type="match status" value="1"/>
</dbReference>
<name>A0ABT5BTX2_9BACT</name>
<gene>
    <name evidence="11" type="ORF">POL72_07230</name>
</gene>
<dbReference type="SMART" id="SM00065">
    <property type="entry name" value="GAF"/>
    <property type="match status" value="1"/>
</dbReference>
<dbReference type="SMART" id="SM00086">
    <property type="entry name" value="PAC"/>
    <property type="match status" value="1"/>
</dbReference>
<dbReference type="SUPFAM" id="SSF55874">
    <property type="entry name" value="ATPase domain of HSP90 chaperone/DNA topoisomerase II/histidine kinase"/>
    <property type="match status" value="1"/>
</dbReference>
<keyword evidence="12" id="KW-1185">Reference proteome</keyword>
<evidence type="ECO:0000259" key="8">
    <source>
        <dbReference type="PROSITE" id="PS50110"/>
    </source>
</evidence>
<dbReference type="CDD" id="cd16922">
    <property type="entry name" value="HATPase_EvgS-ArcB-TorS-like"/>
    <property type="match status" value="1"/>
</dbReference>
<dbReference type="InterPro" id="IPR001610">
    <property type="entry name" value="PAC"/>
</dbReference>
<dbReference type="PROSITE" id="PS50109">
    <property type="entry name" value="HIS_KIN"/>
    <property type="match status" value="1"/>
</dbReference>
<dbReference type="Gene3D" id="3.30.565.10">
    <property type="entry name" value="Histidine kinase-like ATPase, C-terminal domain"/>
    <property type="match status" value="1"/>
</dbReference>
<sequence length="685" mass="74671">MQAPTVLIVDHDEAQREEIRRTLEAAGLRVELAATIAESLRRAHRPPDLVLISVDLPDSERCELCQRLQATLGAAAIPVLHASRARAAVGQPSTLNSTCGSTCGSTYDCCRAGSRAWPIESRLLMTAVRALLDARAANVARAESDERFRAAFDQAAVGMAHVSLDDRLLRVNPKLCELLGYTVEEMMALRAQHLLHPDHAERALRHVHALCDGKIPSSTTEERCVRRDGSTLWVAVTRSLARDRAGAPLYVVEVVREIERRKRAEEARERALASERVARIRVELAEARVARLQTFTSELSRAATPAQVAEVVLSLGLAALYADAGYVALLAEDGVIEVLRAPGYPEDVVERLRRIPMSARLAAVDCIRTGQLLIFESLEAYKAAYPDAPVGDWAKTMICVPMTLGDVTIGVLGVTYRDACRISEEDRRFMTMLALQCAQALDRARLYEAEQRARRLREEALAIAAHDLRNPLSSIILAASLLERSAPADAAGQPIRNRARQIKRAAERTVEMLGELLDAAIIEAKGLKLDIQPCEAGSLVREVTEMLAPLAEEKRIRLHTLLPGSGLELRCDRGRMLQVLSNLVGNALKFTAEGREITIVAERQGPDVRLSVSDTGTGIRPEDIPRLFDRYWQGRAARCAGAGLGLYIAKGIVEAHGGQISVDSELGAGTTFSCTIPVAHGARGG</sequence>
<evidence type="ECO:0000259" key="9">
    <source>
        <dbReference type="PROSITE" id="PS50112"/>
    </source>
</evidence>
<evidence type="ECO:0000256" key="4">
    <source>
        <dbReference type="ARBA" id="ARBA00022679"/>
    </source>
</evidence>
<evidence type="ECO:0000256" key="3">
    <source>
        <dbReference type="ARBA" id="ARBA00022553"/>
    </source>
</evidence>